<keyword evidence="1" id="KW-0812">Transmembrane</keyword>
<evidence type="ECO:0000313" key="3">
    <source>
        <dbReference type="Proteomes" id="UP000245119"/>
    </source>
</evidence>
<protein>
    <recommendedName>
        <fullName evidence="4">TLC domain-containing protein</fullName>
    </recommendedName>
</protein>
<name>A0A2T7PML5_POMCA</name>
<feature type="transmembrane region" description="Helical" evidence="1">
    <location>
        <begin position="136"/>
        <end position="158"/>
    </location>
</feature>
<keyword evidence="3" id="KW-1185">Reference proteome</keyword>
<evidence type="ECO:0008006" key="4">
    <source>
        <dbReference type="Google" id="ProtNLM"/>
    </source>
</evidence>
<comment type="caution">
    <text evidence="2">The sequence shown here is derived from an EMBL/GenBank/DDBJ whole genome shotgun (WGS) entry which is preliminary data.</text>
</comment>
<keyword evidence="1" id="KW-0472">Membrane</keyword>
<feature type="transmembrane region" description="Helical" evidence="1">
    <location>
        <begin position="107"/>
        <end position="129"/>
    </location>
</feature>
<feature type="transmembrane region" description="Helical" evidence="1">
    <location>
        <begin position="12"/>
        <end position="33"/>
    </location>
</feature>
<proteinExistence type="predicted"/>
<feature type="transmembrane region" description="Helical" evidence="1">
    <location>
        <begin position="63"/>
        <end position="87"/>
    </location>
</feature>
<organism evidence="2 3">
    <name type="scientific">Pomacea canaliculata</name>
    <name type="common">Golden apple snail</name>
    <dbReference type="NCBI Taxonomy" id="400727"/>
    <lineage>
        <taxon>Eukaryota</taxon>
        <taxon>Metazoa</taxon>
        <taxon>Spiralia</taxon>
        <taxon>Lophotrochozoa</taxon>
        <taxon>Mollusca</taxon>
        <taxon>Gastropoda</taxon>
        <taxon>Caenogastropoda</taxon>
        <taxon>Architaenioglossa</taxon>
        <taxon>Ampullarioidea</taxon>
        <taxon>Ampullariidae</taxon>
        <taxon>Pomacea</taxon>
    </lineage>
</organism>
<evidence type="ECO:0000256" key="1">
    <source>
        <dbReference type="SAM" id="Phobius"/>
    </source>
</evidence>
<dbReference type="OMA" id="MHRFLCW"/>
<gene>
    <name evidence="2" type="ORF">C0Q70_05931</name>
</gene>
<keyword evidence="1" id="KW-1133">Transmembrane helix</keyword>
<accession>A0A2T7PML5</accession>
<dbReference type="AlphaFoldDB" id="A0A2T7PML5"/>
<evidence type="ECO:0000313" key="2">
    <source>
        <dbReference type="EMBL" id="PVD34654.1"/>
    </source>
</evidence>
<sequence length="185" mass="22084">MALMRRFLCWNLQTATFAGFIYIIVAAGTALLLRCLDMASASPYIDFTISRGFDMGWRSHQMYAFLVSDVIVSICHIFIILFSLYMLYNVTQLHFVLYMTTMKWYNYAFIMYTIIEFCFSVFEFSFYGLNTFRREFVVFIWLWWLFRTALNIVVMLVLSARTTEMEDEMAMELRFSDKKYVHSYA</sequence>
<dbReference type="Proteomes" id="UP000245119">
    <property type="component" value="Linkage Group LG3"/>
</dbReference>
<dbReference type="EMBL" id="PZQS01000003">
    <property type="protein sequence ID" value="PVD34654.1"/>
    <property type="molecule type" value="Genomic_DNA"/>
</dbReference>
<dbReference type="OrthoDB" id="6267493at2759"/>
<reference evidence="2 3" key="1">
    <citation type="submission" date="2018-04" db="EMBL/GenBank/DDBJ databases">
        <title>The genome of golden apple snail Pomacea canaliculata provides insight into stress tolerance and invasive adaptation.</title>
        <authorList>
            <person name="Liu C."/>
            <person name="Liu B."/>
            <person name="Ren Y."/>
            <person name="Zhang Y."/>
            <person name="Wang H."/>
            <person name="Li S."/>
            <person name="Jiang F."/>
            <person name="Yin L."/>
            <person name="Zhang G."/>
            <person name="Qian W."/>
            <person name="Fan W."/>
        </authorList>
    </citation>
    <scope>NUCLEOTIDE SEQUENCE [LARGE SCALE GENOMIC DNA]</scope>
    <source>
        <strain evidence="2">SZHN2017</strain>
        <tissue evidence="2">Muscle</tissue>
    </source>
</reference>